<dbReference type="EMBL" id="OZ035831">
    <property type="protein sequence ID" value="CAL1615882.1"/>
    <property type="molecule type" value="Genomic_DNA"/>
</dbReference>
<gene>
    <name evidence="2" type="ORF">KC01_LOCUS41748</name>
</gene>
<protein>
    <submittedName>
        <fullName evidence="2">Uncharacterized protein</fullName>
    </submittedName>
</protein>
<evidence type="ECO:0000256" key="1">
    <source>
        <dbReference type="SAM" id="MobiDB-lite"/>
    </source>
</evidence>
<feature type="compositionally biased region" description="Basic and acidic residues" evidence="1">
    <location>
        <begin position="78"/>
        <end position="89"/>
    </location>
</feature>
<name>A0AAV2MQN1_KNICA</name>
<accession>A0AAV2MQN1</accession>
<evidence type="ECO:0000313" key="3">
    <source>
        <dbReference type="Proteomes" id="UP001497482"/>
    </source>
</evidence>
<dbReference type="AlphaFoldDB" id="A0AAV2MQN1"/>
<sequence length="89" mass="9466">MVAQTSSHGKLLQAAYQYPPSLHLFMYSFPLASLSLPAVRALCHSGSRRSPGMISVTFSLSWLLGVPCDPSSAPSDPSEPHDPPSHSCA</sequence>
<dbReference type="Proteomes" id="UP001497482">
    <property type="component" value="Chromosome 9"/>
</dbReference>
<feature type="region of interest" description="Disordered" evidence="1">
    <location>
        <begin position="69"/>
        <end position="89"/>
    </location>
</feature>
<organism evidence="2 3">
    <name type="scientific">Knipowitschia caucasica</name>
    <name type="common">Caucasian dwarf goby</name>
    <name type="synonym">Pomatoschistus caucasicus</name>
    <dbReference type="NCBI Taxonomy" id="637954"/>
    <lineage>
        <taxon>Eukaryota</taxon>
        <taxon>Metazoa</taxon>
        <taxon>Chordata</taxon>
        <taxon>Craniata</taxon>
        <taxon>Vertebrata</taxon>
        <taxon>Euteleostomi</taxon>
        <taxon>Actinopterygii</taxon>
        <taxon>Neopterygii</taxon>
        <taxon>Teleostei</taxon>
        <taxon>Neoteleostei</taxon>
        <taxon>Acanthomorphata</taxon>
        <taxon>Gobiaria</taxon>
        <taxon>Gobiiformes</taxon>
        <taxon>Gobioidei</taxon>
        <taxon>Gobiidae</taxon>
        <taxon>Gobiinae</taxon>
        <taxon>Knipowitschia</taxon>
    </lineage>
</organism>
<keyword evidence="3" id="KW-1185">Reference proteome</keyword>
<proteinExistence type="predicted"/>
<reference evidence="2 3" key="1">
    <citation type="submission" date="2024-04" db="EMBL/GenBank/DDBJ databases">
        <authorList>
            <person name="Waldvogel A.-M."/>
            <person name="Schoenle A."/>
        </authorList>
    </citation>
    <scope>NUCLEOTIDE SEQUENCE [LARGE SCALE GENOMIC DNA]</scope>
</reference>
<evidence type="ECO:0000313" key="2">
    <source>
        <dbReference type="EMBL" id="CAL1615882.1"/>
    </source>
</evidence>